<dbReference type="Gene3D" id="3.30.450.40">
    <property type="match status" value="1"/>
</dbReference>
<dbReference type="SUPFAM" id="SSF55781">
    <property type="entry name" value="GAF domain-like"/>
    <property type="match status" value="2"/>
</dbReference>
<dbReference type="Pfam" id="PF09339">
    <property type="entry name" value="HTH_IclR"/>
    <property type="match status" value="1"/>
</dbReference>
<dbReference type="EMBL" id="JAWDIS010000001">
    <property type="protein sequence ID" value="MDU0367336.1"/>
    <property type="molecule type" value="Genomic_DNA"/>
</dbReference>
<keyword evidence="2" id="KW-0238">DNA-binding</keyword>
<dbReference type="PANTHER" id="PTHR30136:SF24">
    <property type="entry name" value="HTH-TYPE TRANSCRIPTIONAL REPRESSOR ALLR"/>
    <property type="match status" value="1"/>
</dbReference>
<evidence type="ECO:0000256" key="1">
    <source>
        <dbReference type="ARBA" id="ARBA00023015"/>
    </source>
</evidence>
<evidence type="ECO:0000313" key="7">
    <source>
        <dbReference type="EMBL" id="MDU0367336.1"/>
    </source>
</evidence>
<name>A0ABU3T7I8_9MICO</name>
<evidence type="ECO:0000313" key="8">
    <source>
        <dbReference type="Proteomes" id="UP001263371"/>
    </source>
</evidence>
<dbReference type="InterPro" id="IPR036390">
    <property type="entry name" value="WH_DNA-bd_sf"/>
</dbReference>
<keyword evidence="3" id="KW-0804">Transcription</keyword>
<comment type="caution">
    <text evidence="7">The sequence shown here is derived from an EMBL/GenBank/DDBJ whole genome shotgun (WGS) entry which is preliminary data.</text>
</comment>
<feature type="domain" description="HTH iclR-type" evidence="5">
    <location>
        <begin position="2"/>
        <end position="67"/>
    </location>
</feature>
<sequence length="491" mass="50947">MTARVEQAVAVLRAVAGRADPTAPLSLAAIARPAGIGLSTASRLCAELADAGLLRRADGYGTYGVGARAVALSGRAAAALGPTVHFELHRLAQDTAETVVLAAPESGGARIVATVASGWTLHVPAVIGDRVDDPRRALVRAASPDGAGEVVVESQIGRAVEIAVALTAPDGRRVAVLAVSLPVYRAARARPRIRRLLTDARHAFERALARTHRPEPARDTPTARGDGPTVAPTRAIEAAVRMAEVIADSPRSVTAAASAIGLRLDRARRAADALVRTGLLARDAETDALHVDPAIHAWHRAAFAPTLALDGPARTAATAERVGACVFVTTLTGMRSFTMVEHIEPLGEGLRMAPWLGRPHPLVGSDGGPTLAMDFDAAQLAQLFPRRHGAAEYEQFVRRVERVRADGTLTMRSIDEFGITSVSAPVRDAAGLVAAAACIVGATEDVSARLPELREAARALAADLSRDLGATCAASIPVLAGVGSAPIPSPH</sequence>
<dbReference type="Gene3D" id="1.10.10.10">
    <property type="entry name" value="Winged helix-like DNA-binding domain superfamily/Winged helix DNA-binding domain"/>
    <property type="match status" value="1"/>
</dbReference>
<keyword evidence="1" id="KW-0805">Transcription regulation</keyword>
<feature type="region of interest" description="Disordered" evidence="4">
    <location>
        <begin position="211"/>
        <end position="230"/>
    </location>
</feature>
<gene>
    <name evidence="7" type="ORF">RWH45_08915</name>
</gene>
<dbReference type="PANTHER" id="PTHR30136">
    <property type="entry name" value="HELIX-TURN-HELIX TRANSCRIPTIONAL REGULATOR, ICLR FAMILY"/>
    <property type="match status" value="1"/>
</dbReference>
<evidence type="ECO:0000256" key="3">
    <source>
        <dbReference type="ARBA" id="ARBA00023163"/>
    </source>
</evidence>
<dbReference type="PROSITE" id="PS51078">
    <property type="entry name" value="ICLR_ED"/>
    <property type="match status" value="1"/>
</dbReference>
<dbReference type="RefSeq" id="WP_315994518.1">
    <property type="nucleotide sequence ID" value="NZ_JAWDIS010000001.1"/>
</dbReference>
<dbReference type="InterPro" id="IPR029016">
    <property type="entry name" value="GAF-like_dom_sf"/>
</dbReference>
<organism evidence="7 8">
    <name type="scientific">Microbacterium galbum</name>
    <dbReference type="NCBI Taxonomy" id="3075994"/>
    <lineage>
        <taxon>Bacteria</taxon>
        <taxon>Bacillati</taxon>
        <taxon>Actinomycetota</taxon>
        <taxon>Actinomycetes</taxon>
        <taxon>Micrococcales</taxon>
        <taxon>Microbacteriaceae</taxon>
        <taxon>Microbacterium</taxon>
    </lineage>
</organism>
<dbReference type="SUPFAM" id="SSF46785">
    <property type="entry name" value="Winged helix' DNA-binding domain"/>
    <property type="match status" value="1"/>
</dbReference>
<dbReference type="Pfam" id="PF01614">
    <property type="entry name" value="IclR_C"/>
    <property type="match status" value="1"/>
</dbReference>
<dbReference type="InterPro" id="IPR036388">
    <property type="entry name" value="WH-like_DNA-bd_sf"/>
</dbReference>
<accession>A0ABU3T7I8</accession>
<feature type="domain" description="IclR-ED" evidence="6">
    <location>
        <begin position="293"/>
        <end position="470"/>
    </location>
</feature>
<dbReference type="Proteomes" id="UP001263371">
    <property type="component" value="Unassembled WGS sequence"/>
</dbReference>
<dbReference type="InterPro" id="IPR005471">
    <property type="entry name" value="Tscrpt_reg_IclR_N"/>
</dbReference>
<evidence type="ECO:0000259" key="6">
    <source>
        <dbReference type="PROSITE" id="PS51078"/>
    </source>
</evidence>
<evidence type="ECO:0000256" key="4">
    <source>
        <dbReference type="SAM" id="MobiDB-lite"/>
    </source>
</evidence>
<dbReference type="InterPro" id="IPR050707">
    <property type="entry name" value="HTH_MetabolicPath_Reg"/>
</dbReference>
<evidence type="ECO:0000256" key="2">
    <source>
        <dbReference type="ARBA" id="ARBA00023125"/>
    </source>
</evidence>
<protein>
    <submittedName>
        <fullName evidence="7">Helix-turn-helix domain-containing protein</fullName>
    </submittedName>
</protein>
<dbReference type="InterPro" id="IPR014757">
    <property type="entry name" value="Tscrpt_reg_IclR_C"/>
</dbReference>
<evidence type="ECO:0000259" key="5">
    <source>
        <dbReference type="PROSITE" id="PS51077"/>
    </source>
</evidence>
<proteinExistence type="predicted"/>
<reference evidence="7 8" key="1">
    <citation type="submission" date="2023-09" db="EMBL/GenBank/DDBJ databases">
        <title>Microbacterium fusihabitans sp. nov., Microbacterium phycihabitans sp. nov., and Microbacterium cervinum sp. nov., isolated from dried seaweeds of beach.</title>
        <authorList>
            <person name="Lee S.D."/>
        </authorList>
    </citation>
    <scope>NUCLEOTIDE SEQUENCE [LARGE SCALE GENOMIC DNA]</scope>
    <source>
        <strain evidence="7 8">KSW4-17</strain>
    </source>
</reference>
<keyword evidence="8" id="KW-1185">Reference proteome</keyword>
<dbReference type="PROSITE" id="PS51077">
    <property type="entry name" value="HTH_ICLR"/>
    <property type="match status" value="1"/>
</dbReference>